<dbReference type="Proteomes" id="UP001165124">
    <property type="component" value="Unassembled WGS sequence"/>
</dbReference>
<protein>
    <submittedName>
        <fullName evidence="1">Uncharacterized protein</fullName>
    </submittedName>
</protein>
<dbReference type="EMBL" id="BSRZ01000034">
    <property type="protein sequence ID" value="GLW67692.1"/>
    <property type="molecule type" value="Genomic_DNA"/>
</dbReference>
<gene>
    <name evidence="1" type="ORF">Arub01_59350</name>
</gene>
<comment type="caution">
    <text evidence="1">The sequence shown here is derived from an EMBL/GenBank/DDBJ whole genome shotgun (WGS) entry which is preliminary data.</text>
</comment>
<name>A0A9W6Q3U6_9ACTN</name>
<proteinExistence type="predicted"/>
<evidence type="ECO:0000313" key="1">
    <source>
        <dbReference type="EMBL" id="GLW67692.1"/>
    </source>
</evidence>
<organism evidence="1 2">
    <name type="scientific">Actinomadura rubrobrunea</name>
    <dbReference type="NCBI Taxonomy" id="115335"/>
    <lineage>
        <taxon>Bacteria</taxon>
        <taxon>Bacillati</taxon>
        <taxon>Actinomycetota</taxon>
        <taxon>Actinomycetes</taxon>
        <taxon>Streptosporangiales</taxon>
        <taxon>Thermomonosporaceae</taxon>
        <taxon>Actinomadura</taxon>
    </lineage>
</organism>
<keyword evidence="2" id="KW-1185">Reference proteome</keyword>
<evidence type="ECO:0000313" key="2">
    <source>
        <dbReference type="Proteomes" id="UP001165124"/>
    </source>
</evidence>
<reference evidence="1" key="1">
    <citation type="submission" date="2023-02" db="EMBL/GenBank/DDBJ databases">
        <title>Actinomadura rubrobrunea NBRC 14622.</title>
        <authorList>
            <person name="Ichikawa N."/>
            <person name="Sato H."/>
            <person name="Tonouchi N."/>
        </authorList>
    </citation>
    <scope>NUCLEOTIDE SEQUENCE</scope>
    <source>
        <strain evidence="1">NBRC 14622</strain>
    </source>
</reference>
<accession>A0A9W6Q3U6</accession>
<sequence length="67" mass="7409">MVAVARTCRAVTTQVSTAHRDPGDHLGEVAWAPLDDLDRFDLIPNMRPVIREFCATNRMAGAPGYVR</sequence>
<dbReference type="AlphaFoldDB" id="A0A9W6Q3U6"/>